<reference evidence="3 4" key="1">
    <citation type="journal article" date="2012" name="MBio">
        <title>Comparative genome analysis of three eukaryotic parasites with differing abilities to transform leukocytes reveals key mediators of Theileria-induced leukocyte transformation.</title>
        <authorList>
            <person name="Hayashida K."/>
            <person name="Hara Y."/>
            <person name="Abe T."/>
            <person name="Yamasaki C."/>
            <person name="Toyoda A."/>
            <person name="Kosuge T."/>
            <person name="Suzuki Y."/>
            <person name="Sato Y."/>
            <person name="Kawashima S."/>
            <person name="Katayama T."/>
            <person name="Wakaguri H."/>
            <person name="Inoue N."/>
            <person name="Homma K."/>
            <person name="Tada-Umezaki M."/>
            <person name="Yagi Y."/>
            <person name="Fujii Y."/>
            <person name="Habara T."/>
            <person name="Kanehisa M."/>
            <person name="Watanabe H."/>
            <person name="Ito K."/>
            <person name="Gojobori T."/>
            <person name="Sugawara H."/>
            <person name="Imanishi T."/>
            <person name="Weir W."/>
            <person name="Gardner M."/>
            <person name="Pain A."/>
            <person name="Shiels B."/>
            <person name="Hattori M."/>
            <person name="Nene V."/>
            <person name="Sugimoto C."/>
        </authorList>
    </citation>
    <scope>NUCLEOTIDE SEQUENCE [LARGE SCALE GENOMIC DNA]</scope>
    <source>
        <strain evidence="3 4">Shintoku</strain>
    </source>
</reference>
<dbReference type="SUPFAM" id="SSF52833">
    <property type="entry name" value="Thioredoxin-like"/>
    <property type="match status" value="1"/>
</dbReference>
<keyword evidence="2" id="KW-1133">Transmembrane helix</keyword>
<dbReference type="EMBL" id="AP011948">
    <property type="protein sequence ID" value="BAM41386.1"/>
    <property type="molecule type" value="Genomic_DNA"/>
</dbReference>
<evidence type="ECO:0000313" key="3">
    <source>
        <dbReference type="EMBL" id="BAM41386.1"/>
    </source>
</evidence>
<dbReference type="OrthoDB" id="390285at2759"/>
<dbReference type="GeneID" id="20715811"/>
<gene>
    <name evidence="3" type="ORF">TOT_030000648</name>
</gene>
<keyword evidence="2" id="KW-0812">Transmembrane</keyword>
<feature type="coiled-coil region" evidence="1">
    <location>
        <begin position="410"/>
        <end position="444"/>
    </location>
</feature>
<dbReference type="RefSeq" id="XP_009691687.1">
    <property type="nucleotide sequence ID" value="XM_009693392.1"/>
</dbReference>
<dbReference type="VEuPathDB" id="PiroplasmaDB:TOT_030000648"/>
<dbReference type="eggNOG" id="ENOG502S1GX">
    <property type="taxonomic scope" value="Eukaryota"/>
</dbReference>
<dbReference type="AlphaFoldDB" id="J4C413"/>
<evidence type="ECO:0000313" key="4">
    <source>
        <dbReference type="Proteomes" id="UP000003786"/>
    </source>
</evidence>
<sequence length="458" mass="52398">MYRLFCNDINKIRNLNLCRNLRPFRASNHSHFHTSVANVADKIAYRVLKFGVASTVVGGLGYFGYSNDLLPLSPKIPLEEADEDSFDSMDNLAVVILNSRRDYQRKTIELLRSMLPEGVSLYYSVKKARQEGAMVMVCKGMRKKYFPLAKLAEESARDEIRNEVEVFFKPISQEVYILNNERVPEYVSYKDFQSRVVNLATEDSPIILQMFENSCFLCFLIRPFINSVNKHLVSIEHPIRIKRLNLELNDFPNGCPVTRATPTFVFYNGQKNGDKWEEFKPQDFVRKLSEVGNLSEDSKAYLTELCEKISERFALFGRLAHWLSESHRLQDLMLKRYSPEYELTSDELCFLVYDKHSHLNTGTSSNNTVSTTLLVIAILAVLLLAFSITIILVVLSSVSVALIILIIITIQQDMKKSDNLEENLVNLKNEIESAEKDCIAIAEMLAQEILESEKSPEC</sequence>
<evidence type="ECO:0008006" key="5">
    <source>
        <dbReference type="Google" id="ProtNLM"/>
    </source>
</evidence>
<name>J4C413_THEOR</name>
<feature type="transmembrane region" description="Helical" evidence="2">
    <location>
        <begin position="374"/>
        <end position="407"/>
    </location>
</feature>
<evidence type="ECO:0000256" key="1">
    <source>
        <dbReference type="SAM" id="Coils"/>
    </source>
</evidence>
<dbReference type="KEGG" id="tot:TOT_030000648"/>
<proteinExistence type="predicted"/>
<dbReference type="InterPro" id="IPR036249">
    <property type="entry name" value="Thioredoxin-like_sf"/>
</dbReference>
<protein>
    <recommendedName>
        <fullName evidence="5">Thioredoxin domain-containing protein</fullName>
    </recommendedName>
</protein>
<evidence type="ECO:0000256" key="2">
    <source>
        <dbReference type="SAM" id="Phobius"/>
    </source>
</evidence>
<keyword evidence="2" id="KW-0472">Membrane</keyword>
<accession>J4C413</accession>
<keyword evidence="1" id="KW-0175">Coiled coil</keyword>
<dbReference type="OMA" id="CVTHDTF"/>
<keyword evidence="4" id="KW-1185">Reference proteome</keyword>
<organism evidence="3 4">
    <name type="scientific">Theileria orientalis strain Shintoku</name>
    <dbReference type="NCBI Taxonomy" id="869250"/>
    <lineage>
        <taxon>Eukaryota</taxon>
        <taxon>Sar</taxon>
        <taxon>Alveolata</taxon>
        <taxon>Apicomplexa</taxon>
        <taxon>Aconoidasida</taxon>
        <taxon>Piroplasmida</taxon>
        <taxon>Theileriidae</taxon>
        <taxon>Theileria</taxon>
    </lineage>
</organism>
<dbReference type="Proteomes" id="UP000003786">
    <property type="component" value="Chromosome 3"/>
</dbReference>